<feature type="region of interest" description="Disordered" evidence="1">
    <location>
        <begin position="1893"/>
        <end position="2083"/>
    </location>
</feature>
<feature type="compositionally biased region" description="Basic and acidic residues" evidence="1">
    <location>
        <begin position="1939"/>
        <end position="1964"/>
    </location>
</feature>
<keyword evidence="5" id="KW-1185">Reference proteome</keyword>
<dbReference type="KEGG" id="uam:UABAM_05069"/>
<proteinExistence type="predicted"/>
<dbReference type="EMBL" id="AP019860">
    <property type="protein sequence ID" value="BBM86683.1"/>
    <property type="molecule type" value="Genomic_DNA"/>
</dbReference>
<evidence type="ECO:0000256" key="1">
    <source>
        <dbReference type="SAM" id="MobiDB-lite"/>
    </source>
</evidence>
<dbReference type="InterPro" id="IPR003961">
    <property type="entry name" value="FN3_dom"/>
</dbReference>
<evidence type="ECO:0000313" key="4">
    <source>
        <dbReference type="EMBL" id="BBM86683.1"/>
    </source>
</evidence>
<feature type="transmembrane region" description="Helical" evidence="2">
    <location>
        <begin position="7"/>
        <end position="27"/>
    </location>
</feature>
<feature type="domain" description="CARDB" evidence="3">
    <location>
        <begin position="1603"/>
        <end position="1706"/>
    </location>
</feature>
<dbReference type="SUPFAM" id="SSF49464">
    <property type="entry name" value="Carboxypeptidase regulatory domain-like"/>
    <property type="match status" value="1"/>
</dbReference>
<gene>
    <name evidence="4" type="ORF">UABAM_05069</name>
</gene>
<dbReference type="CDD" id="cd00063">
    <property type="entry name" value="FN3"/>
    <property type="match status" value="1"/>
</dbReference>
<dbReference type="Pfam" id="PF07705">
    <property type="entry name" value="CARDB"/>
    <property type="match status" value="1"/>
</dbReference>
<keyword evidence="2" id="KW-0472">Membrane</keyword>
<reference evidence="4 5" key="1">
    <citation type="submission" date="2019-08" db="EMBL/GenBank/DDBJ databases">
        <title>Complete genome sequence of Candidatus Uab amorphum.</title>
        <authorList>
            <person name="Shiratori T."/>
            <person name="Suzuki S."/>
            <person name="Kakizawa Y."/>
            <person name="Ishida K."/>
        </authorList>
    </citation>
    <scope>NUCLEOTIDE SEQUENCE [LARGE SCALE GENOMIC DNA]</scope>
    <source>
        <strain evidence="4 5">SRT547</strain>
    </source>
</reference>
<dbReference type="InterPro" id="IPR013783">
    <property type="entry name" value="Ig-like_fold"/>
</dbReference>
<dbReference type="OrthoDB" id="288350at2"/>
<sequence>MFSYSRFKGYCLFLILFFSFYGMILIAETIPGPFKVKVVSSSHKNPLANVTVYIGGRKAVSDPAGEVVFDGLPEGNYQLRCDQPGFNHYEKQLAIPNGKRPPHTVILTPEVLTPLKLKLVASMSGESIPHARVYLTSVKVHSSFAAKLNFNPNWEGHVTTIPVPAGTYSMRIVAKGFKDYHALFVHKAVKNNIVIKLDPIFKPLTTAVIVKGDDGNFIGGANVELWESYPQAKIAVSRSNQNGLAKFSTLKLGVVNPINQDKVLSTTCRNEVVARVTAKGYHPTLQSLSLAVRNRKIVTLNKIKEFSENEPNNSKEQAQLLRPGNTVSLKIGKFRDQDWFSFQLKEPAQVTLFMAKLPIEISMQVMNAAGKVIGNYNQYAGHDIRWVGHYKAGKYFIRILEWGNNGFSPQEFKLKMTSQTAADPLEPNDNKALARDISVGQHMRGLIFPVGDKDFFRVKVDRPGRVQLVSMYNSKFERSIRVFNENNRVVGHLNMYTGHGGKNEFQIQPGVYYIEISEWGNNGLSLDPYDIRIRFISDDGIDDLPLIPGQPIVSLRHLELDKRIYGTINPVHDQDVYTIYVPSKGMLNIYQHGDCELSGSLYNAQGKLLRHVNSYAKHSTHMAYGFQRAQTVYYRMTEWGNNGWSPFPYELKTWFSPAAELERLQHNETMQTATPIELGVLVRDNIHPVGDQDWYQVTIDQPGTLEVWNRARPELDVRLFNAKGKLVGHRNIYHNHESVVNWNVLPGIYYIKVADWGNNGACAWDYAMKVTLKRAVPGETADMAKSPIVPLKIGEARTCGIEHVGDVERYRVSIPEKGEYALTIGGPLESSIHVKDIRTGKPFLHFNAYAGHSIARNFKTQGPMELLITVREWGNNQASIIPNWIMVAKKGVALTLLNLEWKTNPVDPTKVTFTAVGCRGVKPSANIALDINNDGHTDATLTKGAKKTLDFPKQGLYKIHYHGRNKHSSYRGEMWVQATGQPIRKGIHVLVSTPGEGQLIHENHPVRVTAISFEGKPITSVNLQVNGRSVGTDYTVPYEFSVPWYRLAGSECTLLATAVDSTGKTKRATRKVRVSDYFNLRPVDGAVITGKDVTISWDGGKFGSSRVKYRLAGDAKIPWQEIVGANGRKRQVRITHLEAGKVYQIQPISGKLPGPIRQVTRVKGLAFTESQYGGTIERDYDQKIPVSVRNHAAQKRIVRLRCELPRNSKLLAEFIGDGEKGSPVELAPGEQRTFLLGFSAQDVLKEDHTLPIFIKSKDGFSDQAQVKVKVRIPLVKLKWKDVTPKNHQGLGKIFELTNEGDTLTDLNVSSVHDKVKISPEMKHGLCKKGERLRFEVFPKLYEGFHSCKDQIVAKSIATSIPVDFKTSLKPGEKIYRINMMAGIDPVTGKPDDMSSAIRAARRIVGQYLDPAYIDWSHKTNPRDTNRDGKPDHWSVLDDLNNTKWFGQDTDGDSEIDFVQADVGMDGEIDHCSVMENGKWKPTNMLDAWLEMNFSIPKHRTKYKKHDLDLVVNGKIVGQLQQQIPEGNYRFSLPATTLNWGAGSSNQLEINSRFLNYAHYAISSDFQLKTRLLNTDTFMVGTSRKDAVQRLYKNNKGFSTEAPDYSISSQDLNAVMPANLAKGAKVVIHGKVLNLGVSPSERLEIAMFLAVPGTKGKELTRQMIAPPGMMDETSFQFTWPASAGSHSLRIVVDPDNLLGESNRRNNTAIINVQIPGKDTPPVLTVIKPTNNFNSDQNVMELLANATDDAGIISIDVSVDNGAMKPLYKTSEGYAGKARLQPGSHTLHFQVTDSGGNRVSEKRTVVVAGKRPEFKVIHPKDQTQTDNRHIDILVSAENMDKVAVRVNNGPWQSLMENNNVWTGKVDLTFGECHVETVVVDSNGLQQKKKILVHCSAQPQDQDKDDTDKGNDENGKKSAKKKQQQKNNDDVNKNNKHNNTKVQHDKKDKHTPHKSADQHNKEKDKLKKPAQQNNQIGGKGRKQPNKNDKKDQKSPQGKQNHPQGKDKDEDAGDGGSEDADDDSDDTPQAPTPLPVEIPEENEVEPPTGFEPPTKYRRPTYNPQRNPRRRPAPKGFNHNRQRKDWYCPNRPNIKTIFKVPEGMTKEEYERILKLGPDSKEFKELEAKLLAKFWYNNFGRKFKGKTMDKFLEQFRDLLLKRCDRLTPVDGKMPSFLQNLGFVAPDPPTDPAELRKWRERMKDLTKIYWLRLLASNDPQTVINGMRKRAKALQKYDEASSMQAEAIVDKLTADQQFAEEIIEALPYAGEVLDVYAIVTGRTALSGRQVDAFETVMRSLGVGIPAAQQLYSKGKALKGFANSFAEAYRHGGDEFKDALIKQFKKAGKELDPKIVDKAFDTINKFKKQGRNAVKKQMDEMADTAGDIFRKSDAGKAAHLRKAADEKQARELIEKLNKATDPDEIADLSKKLQHDKTAQRLINEDGVNQSVRDKMIDYLDDPTTGKGLYQKTDKGVKKYFDDVLKTKDPKKLSKMADEMGMTPKQLTEFQDDVQAFAKKHGLDVDDLEVDVVAPTNKKGGKRTVGRDRDVTYRVKIKDDALAKAGNPRYKTMDIDHRVSDNVYKKNLWEQAHPGQKLKNMDDAHKFADGMDQMVTSAKHHEAYDIGNLTVEEFFEGGLGNVSVTGKKQLNNFTETMKTKSTDWFQKTTGDAVKNTTEGMRQATKQYDKAITTRLKKYGMDPDLYLDPTLVKGKEIFDKVAKGQIPLEQGEQMLKAIGSSKEEVVEKLADAFKKIETSGPAKIFREQGEKKLRAAVQKQISNKGSAAAMEATVNALKNGEITGEAFKQIRSEIAVQMGKNVQPADLGRYVRKQIINTAEFNHLAKIVAKRTGRSIDEVLKEANQR</sequence>
<evidence type="ECO:0000256" key="2">
    <source>
        <dbReference type="SAM" id="Phobius"/>
    </source>
</evidence>
<keyword evidence="2" id="KW-1133">Transmembrane helix</keyword>
<dbReference type="SUPFAM" id="SSF89260">
    <property type="entry name" value="Collagen-binding domain"/>
    <property type="match status" value="3"/>
</dbReference>
<organism evidence="4 5">
    <name type="scientific">Uabimicrobium amorphum</name>
    <dbReference type="NCBI Taxonomy" id="2596890"/>
    <lineage>
        <taxon>Bacteria</taxon>
        <taxon>Pseudomonadati</taxon>
        <taxon>Planctomycetota</taxon>
        <taxon>Candidatus Uabimicrobiia</taxon>
        <taxon>Candidatus Uabimicrobiales</taxon>
        <taxon>Candidatus Uabimicrobiaceae</taxon>
        <taxon>Candidatus Uabimicrobium</taxon>
    </lineage>
</organism>
<feature type="compositionally biased region" description="Acidic residues" evidence="1">
    <location>
        <begin position="2006"/>
        <end position="2022"/>
    </location>
</feature>
<dbReference type="Gene3D" id="2.60.40.1120">
    <property type="entry name" value="Carboxypeptidase-like, regulatory domain"/>
    <property type="match status" value="1"/>
</dbReference>
<protein>
    <recommendedName>
        <fullName evidence="3">CARDB domain-containing protein</fullName>
    </recommendedName>
</protein>
<dbReference type="InterPro" id="IPR011635">
    <property type="entry name" value="CARDB"/>
</dbReference>
<dbReference type="Gene3D" id="2.60.40.10">
    <property type="entry name" value="Immunoglobulins"/>
    <property type="match status" value="3"/>
</dbReference>
<keyword evidence="2" id="KW-0812">Transmembrane</keyword>
<evidence type="ECO:0000259" key="3">
    <source>
        <dbReference type="Pfam" id="PF07705"/>
    </source>
</evidence>
<dbReference type="Proteomes" id="UP000326354">
    <property type="component" value="Chromosome"/>
</dbReference>
<dbReference type="InterPro" id="IPR008969">
    <property type="entry name" value="CarboxyPept-like_regulatory"/>
</dbReference>
<dbReference type="Gene3D" id="2.60.120.380">
    <property type="match status" value="4"/>
</dbReference>
<dbReference type="RefSeq" id="WP_151970729.1">
    <property type="nucleotide sequence ID" value="NZ_AP019860.1"/>
</dbReference>
<evidence type="ECO:0000313" key="5">
    <source>
        <dbReference type="Proteomes" id="UP000326354"/>
    </source>
</evidence>
<feature type="compositionally biased region" description="Basic and acidic residues" evidence="1">
    <location>
        <begin position="1903"/>
        <end position="1913"/>
    </location>
</feature>
<accession>A0A5S9IRA6</accession>
<feature type="compositionally biased region" description="Basic residues" evidence="1">
    <location>
        <begin position="2062"/>
        <end position="2077"/>
    </location>
</feature>
<name>A0A5S9IRA6_UABAM</name>